<feature type="non-terminal residue" evidence="1">
    <location>
        <position position="1"/>
    </location>
</feature>
<evidence type="ECO:0000313" key="2">
    <source>
        <dbReference type="Proteomes" id="UP000823388"/>
    </source>
</evidence>
<dbReference type="Proteomes" id="UP000823388">
    <property type="component" value="Chromosome 4N"/>
</dbReference>
<keyword evidence="2" id="KW-1185">Reference proteome</keyword>
<comment type="caution">
    <text evidence="1">The sequence shown here is derived from an EMBL/GenBank/DDBJ whole genome shotgun (WGS) entry which is preliminary data.</text>
</comment>
<gene>
    <name evidence="1" type="ORF">PVAP13_4NG183211</name>
</gene>
<protein>
    <submittedName>
        <fullName evidence="1">Uncharacterized protein</fullName>
    </submittedName>
</protein>
<name>A0A8T0TDF4_PANVG</name>
<organism evidence="1 2">
    <name type="scientific">Panicum virgatum</name>
    <name type="common">Blackwell switchgrass</name>
    <dbReference type="NCBI Taxonomy" id="38727"/>
    <lineage>
        <taxon>Eukaryota</taxon>
        <taxon>Viridiplantae</taxon>
        <taxon>Streptophyta</taxon>
        <taxon>Embryophyta</taxon>
        <taxon>Tracheophyta</taxon>
        <taxon>Spermatophyta</taxon>
        <taxon>Magnoliopsida</taxon>
        <taxon>Liliopsida</taxon>
        <taxon>Poales</taxon>
        <taxon>Poaceae</taxon>
        <taxon>PACMAD clade</taxon>
        <taxon>Panicoideae</taxon>
        <taxon>Panicodae</taxon>
        <taxon>Paniceae</taxon>
        <taxon>Panicinae</taxon>
        <taxon>Panicum</taxon>
        <taxon>Panicum sect. Hiantes</taxon>
    </lineage>
</organism>
<evidence type="ECO:0000313" key="1">
    <source>
        <dbReference type="EMBL" id="KAG2607195.1"/>
    </source>
</evidence>
<dbReference type="AlphaFoldDB" id="A0A8T0TDF4"/>
<accession>A0A8T0TDF4</accession>
<sequence>PPPCPCQPWVWVLLNWLLGNGDRRRAMPRRLQDGPSSGSETMLLELEHIAWCQSSVAGSCAFVSRTCSMLECVVHLRLQVRERELGRRGPWPANMPAPKRKQEPD</sequence>
<proteinExistence type="predicted"/>
<dbReference type="EMBL" id="CM029044">
    <property type="protein sequence ID" value="KAG2607195.1"/>
    <property type="molecule type" value="Genomic_DNA"/>
</dbReference>
<reference evidence="1" key="1">
    <citation type="submission" date="2020-05" db="EMBL/GenBank/DDBJ databases">
        <title>WGS assembly of Panicum virgatum.</title>
        <authorList>
            <person name="Lovell J.T."/>
            <person name="Jenkins J."/>
            <person name="Shu S."/>
            <person name="Juenger T.E."/>
            <person name="Schmutz J."/>
        </authorList>
    </citation>
    <scope>NUCLEOTIDE SEQUENCE</scope>
    <source>
        <strain evidence="1">AP13</strain>
    </source>
</reference>